<name>A0A0S3T5S2_PHAAN</name>
<dbReference type="Proteomes" id="UP000291084">
    <property type="component" value="Chromosome 10"/>
</dbReference>
<gene>
    <name evidence="1" type="primary">Vigan.10G218100</name>
    <name evidence="1" type="ORF">VIGAN_10218100</name>
</gene>
<feature type="non-terminal residue" evidence="1">
    <location>
        <position position="1"/>
    </location>
</feature>
<keyword evidence="2" id="KW-1185">Reference proteome</keyword>
<organism evidence="1 2">
    <name type="scientific">Vigna angularis var. angularis</name>
    <dbReference type="NCBI Taxonomy" id="157739"/>
    <lineage>
        <taxon>Eukaryota</taxon>
        <taxon>Viridiplantae</taxon>
        <taxon>Streptophyta</taxon>
        <taxon>Embryophyta</taxon>
        <taxon>Tracheophyta</taxon>
        <taxon>Spermatophyta</taxon>
        <taxon>Magnoliopsida</taxon>
        <taxon>eudicotyledons</taxon>
        <taxon>Gunneridae</taxon>
        <taxon>Pentapetalae</taxon>
        <taxon>rosids</taxon>
        <taxon>fabids</taxon>
        <taxon>Fabales</taxon>
        <taxon>Fabaceae</taxon>
        <taxon>Papilionoideae</taxon>
        <taxon>50 kb inversion clade</taxon>
        <taxon>NPAAA clade</taxon>
        <taxon>indigoferoid/millettioid clade</taxon>
        <taxon>Phaseoleae</taxon>
        <taxon>Vigna</taxon>
    </lineage>
</organism>
<protein>
    <submittedName>
        <fullName evidence="1">Uncharacterized protein</fullName>
    </submittedName>
</protein>
<dbReference type="AlphaFoldDB" id="A0A0S3T5S2"/>
<reference evidence="1 2" key="1">
    <citation type="journal article" date="2015" name="Sci. Rep.">
        <title>The power of single molecule real-time sequencing technology in the de novo assembly of a eukaryotic genome.</title>
        <authorList>
            <person name="Sakai H."/>
            <person name="Naito K."/>
            <person name="Ogiso-Tanaka E."/>
            <person name="Takahashi Y."/>
            <person name="Iseki K."/>
            <person name="Muto C."/>
            <person name="Satou K."/>
            <person name="Teruya K."/>
            <person name="Shiroma A."/>
            <person name="Shimoji M."/>
            <person name="Hirano T."/>
            <person name="Itoh T."/>
            <person name="Kaga A."/>
            <person name="Tomooka N."/>
        </authorList>
    </citation>
    <scope>NUCLEOTIDE SEQUENCE [LARGE SCALE GENOMIC DNA]</scope>
    <source>
        <strain evidence="2">cv. Shumari</strain>
    </source>
</reference>
<dbReference type="EMBL" id="AP015043">
    <property type="protein sequence ID" value="BAU00574.1"/>
    <property type="molecule type" value="Genomic_DNA"/>
</dbReference>
<accession>A0A0S3T5S2</accession>
<sequence length="91" mass="10307">PALALPPCETWALPPGHSHEVKPLSLTLDHMEASKTKTSGYSSPHVQSSLHEKKDHWSFRMTPKLSYHVIILYNPKTPPCILSLRIMELRP</sequence>
<evidence type="ECO:0000313" key="2">
    <source>
        <dbReference type="Proteomes" id="UP000291084"/>
    </source>
</evidence>
<evidence type="ECO:0000313" key="1">
    <source>
        <dbReference type="EMBL" id="BAU00574.1"/>
    </source>
</evidence>
<proteinExistence type="predicted"/>